<keyword evidence="2" id="KW-1133">Transmembrane helix</keyword>
<evidence type="ECO:0000313" key="4">
    <source>
        <dbReference type="Proteomes" id="UP000016926"/>
    </source>
</evidence>
<feature type="transmembrane region" description="Helical" evidence="2">
    <location>
        <begin position="6"/>
        <end position="24"/>
    </location>
</feature>
<dbReference type="HOGENOM" id="CLU_2400917_0_0_1"/>
<keyword evidence="2" id="KW-0812">Transmembrane</keyword>
<evidence type="ECO:0000256" key="2">
    <source>
        <dbReference type="SAM" id="Phobius"/>
    </source>
</evidence>
<reference evidence="3 4" key="1">
    <citation type="journal article" date="2012" name="Nat. Commun.">
        <title>A multi-omic map of the lipid-producing yeast Rhodosporidium toruloides.</title>
        <authorList>
            <person name="Zhu Z."/>
            <person name="Zhang S."/>
            <person name="Liu H."/>
            <person name="Shen H."/>
            <person name="Lin X."/>
            <person name="Yang F."/>
            <person name="Zhou Y.J."/>
            <person name="Jin G."/>
            <person name="Ye M."/>
            <person name="Zou H."/>
            <person name="Zou H."/>
            <person name="Zhao Z.K."/>
        </authorList>
    </citation>
    <scope>NUCLEOTIDE SEQUENCE [LARGE SCALE GENOMIC DNA]</scope>
    <source>
        <strain evidence="3 4">NP11</strain>
    </source>
</reference>
<gene>
    <name evidence="3" type="ORF">RHTO_00919</name>
</gene>
<protein>
    <submittedName>
        <fullName evidence="3">Uncharacterized protein</fullName>
    </submittedName>
</protein>
<dbReference type="GeneID" id="27364932"/>
<proteinExistence type="predicted"/>
<feature type="compositionally biased region" description="Low complexity" evidence="1">
    <location>
        <begin position="59"/>
        <end position="70"/>
    </location>
</feature>
<dbReference type="RefSeq" id="XP_016273284.1">
    <property type="nucleotide sequence ID" value="XM_016414603.1"/>
</dbReference>
<sequence>MWRMVADWVLHPVLLGWLCVYLILRDPELERLWRLKDHVVESLLGGHERFWTPNQHGASSGSTGNETSSSLAHRRAGPISPPCPPLRLHSGES</sequence>
<dbReference type="EMBL" id="KB722652">
    <property type="protein sequence ID" value="EMS22165.1"/>
    <property type="molecule type" value="Genomic_DNA"/>
</dbReference>
<evidence type="ECO:0000256" key="1">
    <source>
        <dbReference type="SAM" id="MobiDB-lite"/>
    </source>
</evidence>
<dbReference type="AlphaFoldDB" id="M7WWE1"/>
<keyword evidence="2" id="KW-0472">Membrane</keyword>
<evidence type="ECO:0000313" key="3">
    <source>
        <dbReference type="EMBL" id="EMS22165.1"/>
    </source>
</evidence>
<name>M7WWE1_RHOT1</name>
<accession>M7WWE1</accession>
<organism evidence="3 4">
    <name type="scientific">Rhodotorula toruloides (strain NP11)</name>
    <name type="common">Yeast</name>
    <name type="synonym">Rhodosporidium toruloides</name>
    <dbReference type="NCBI Taxonomy" id="1130832"/>
    <lineage>
        <taxon>Eukaryota</taxon>
        <taxon>Fungi</taxon>
        <taxon>Dikarya</taxon>
        <taxon>Basidiomycota</taxon>
        <taxon>Pucciniomycotina</taxon>
        <taxon>Microbotryomycetes</taxon>
        <taxon>Sporidiobolales</taxon>
        <taxon>Sporidiobolaceae</taxon>
        <taxon>Rhodotorula</taxon>
    </lineage>
</organism>
<dbReference type="Proteomes" id="UP000016926">
    <property type="component" value="Unassembled WGS sequence"/>
</dbReference>
<feature type="region of interest" description="Disordered" evidence="1">
    <location>
        <begin position="50"/>
        <end position="93"/>
    </location>
</feature>
<keyword evidence="4" id="KW-1185">Reference proteome</keyword>